<dbReference type="OrthoDB" id="443772at2759"/>
<accession>A0A6A6SGL9</accession>
<proteinExistence type="predicted"/>
<dbReference type="Proteomes" id="UP000799753">
    <property type="component" value="Unassembled WGS sequence"/>
</dbReference>
<reference evidence="2" key="1">
    <citation type="journal article" date="2020" name="Stud. Mycol.">
        <title>101 Dothideomycetes genomes: a test case for predicting lifestyles and emergence of pathogens.</title>
        <authorList>
            <person name="Haridas S."/>
            <person name="Albert R."/>
            <person name="Binder M."/>
            <person name="Bloem J."/>
            <person name="Labutti K."/>
            <person name="Salamov A."/>
            <person name="Andreopoulos B."/>
            <person name="Baker S."/>
            <person name="Barry K."/>
            <person name="Bills G."/>
            <person name="Bluhm B."/>
            <person name="Cannon C."/>
            <person name="Castanera R."/>
            <person name="Culley D."/>
            <person name="Daum C."/>
            <person name="Ezra D."/>
            <person name="Gonzalez J."/>
            <person name="Henrissat B."/>
            <person name="Kuo A."/>
            <person name="Liang C."/>
            <person name="Lipzen A."/>
            <person name="Lutzoni F."/>
            <person name="Magnuson J."/>
            <person name="Mondo S."/>
            <person name="Nolan M."/>
            <person name="Ohm R."/>
            <person name="Pangilinan J."/>
            <person name="Park H.-J."/>
            <person name="Ramirez L."/>
            <person name="Alfaro M."/>
            <person name="Sun H."/>
            <person name="Tritt A."/>
            <person name="Yoshinaga Y."/>
            <person name="Zwiers L.-H."/>
            <person name="Turgeon B."/>
            <person name="Goodwin S."/>
            <person name="Spatafora J."/>
            <person name="Crous P."/>
            <person name="Grigoriev I."/>
        </authorList>
    </citation>
    <scope>NUCLEOTIDE SEQUENCE</scope>
    <source>
        <strain evidence="2">CBS 473.64</strain>
    </source>
</reference>
<organism evidence="2 3">
    <name type="scientific">Massarina eburnea CBS 473.64</name>
    <dbReference type="NCBI Taxonomy" id="1395130"/>
    <lineage>
        <taxon>Eukaryota</taxon>
        <taxon>Fungi</taxon>
        <taxon>Dikarya</taxon>
        <taxon>Ascomycota</taxon>
        <taxon>Pezizomycotina</taxon>
        <taxon>Dothideomycetes</taxon>
        <taxon>Pleosporomycetidae</taxon>
        <taxon>Pleosporales</taxon>
        <taxon>Massarineae</taxon>
        <taxon>Massarinaceae</taxon>
        <taxon>Massarina</taxon>
    </lineage>
</organism>
<gene>
    <name evidence="2" type="ORF">P280DRAFT_544502</name>
</gene>
<feature type="region of interest" description="Disordered" evidence="1">
    <location>
        <begin position="1"/>
        <end position="25"/>
    </location>
</feature>
<keyword evidence="3" id="KW-1185">Reference proteome</keyword>
<feature type="region of interest" description="Disordered" evidence="1">
    <location>
        <begin position="263"/>
        <end position="283"/>
    </location>
</feature>
<sequence length="356" mass="39318">MATISTHTKKPIPTQSPGPPTRTTKDLLALRDDFTRPPLIPNTIFYLTITTPSTDSWQYHGPVPSFAHLIPFIESAIKDSGSASADKKWHDLLTADTDHEDDFEQNEWGNWLLKAPGPTILETGIERLIIPEKGFEVEEGVKTVLEVVREVNGEVWEVLPAPVYTVSCHGVFPTETELENKVGREYREGLARKAGKMALGPAPLAETSRLLGPVASFTTTAAAKIAAAAAMMAMTSHVPQDSVMRSEDWGDTEWKSTLRKASAASKRNMAKSKAHGGLGKSVLGEDKVKRRVRELMGKRLVEPPPSSALLMAFSVAGRWEVRVRYEEPLERAVQRFDGVEWNVERGVKGEWRVGRG</sequence>
<evidence type="ECO:0000256" key="1">
    <source>
        <dbReference type="SAM" id="MobiDB-lite"/>
    </source>
</evidence>
<evidence type="ECO:0000313" key="2">
    <source>
        <dbReference type="EMBL" id="KAF2646081.1"/>
    </source>
</evidence>
<dbReference type="AlphaFoldDB" id="A0A6A6SGL9"/>
<protein>
    <submittedName>
        <fullName evidence="2">Uncharacterized protein</fullName>
    </submittedName>
</protein>
<evidence type="ECO:0000313" key="3">
    <source>
        <dbReference type="Proteomes" id="UP000799753"/>
    </source>
</evidence>
<name>A0A6A6SGL9_9PLEO</name>
<dbReference type="EMBL" id="MU006776">
    <property type="protein sequence ID" value="KAF2646081.1"/>
    <property type="molecule type" value="Genomic_DNA"/>
</dbReference>